<dbReference type="SUPFAM" id="SSF57756">
    <property type="entry name" value="Retrovirus zinc finger-like domains"/>
    <property type="match status" value="1"/>
</dbReference>
<feature type="compositionally biased region" description="Basic and acidic residues" evidence="1">
    <location>
        <begin position="75"/>
        <end position="85"/>
    </location>
</feature>
<evidence type="ECO:0000313" key="3">
    <source>
        <dbReference type="EMBL" id="KAJ6822513.1"/>
    </source>
</evidence>
<feature type="compositionally biased region" description="Low complexity" evidence="1">
    <location>
        <begin position="188"/>
        <end position="201"/>
    </location>
</feature>
<feature type="region of interest" description="Disordered" evidence="1">
    <location>
        <begin position="174"/>
        <end position="201"/>
    </location>
</feature>
<feature type="domain" description="CCHC-type" evidence="2">
    <location>
        <begin position="149"/>
        <end position="165"/>
    </location>
</feature>
<dbReference type="AlphaFoldDB" id="A0AAX6G246"/>
<dbReference type="InterPro" id="IPR032567">
    <property type="entry name" value="RTL1-rel"/>
</dbReference>
<reference evidence="3" key="1">
    <citation type="journal article" date="2023" name="GigaByte">
        <title>Genome assembly of the bearded iris, Iris pallida Lam.</title>
        <authorList>
            <person name="Bruccoleri R.E."/>
            <person name="Oakeley E.J."/>
            <person name="Faust A.M.E."/>
            <person name="Altorfer M."/>
            <person name="Dessus-Babus S."/>
            <person name="Burckhardt D."/>
            <person name="Oertli M."/>
            <person name="Naumann U."/>
            <person name="Petersen F."/>
            <person name="Wong J."/>
        </authorList>
    </citation>
    <scope>NUCLEOTIDE SEQUENCE</scope>
    <source>
        <strain evidence="3">GSM-AAB239-AS_SAM_17_03QT</strain>
    </source>
</reference>
<gene>
    <name evidence="3" type="ORF">M6B38_388140</name>
</gene>
<sequence length="201" mass="22596">MQFEALQQGNMTVAEYTSEFTRLSRFVESLVSTPEDRAWRFKKGLTRELRHAVVISQAMTYTSILKIAQAVEKEADPKLKRDRDIGSNSFQTPAKRNQIQTRPQQPTQQHHRPARVPVQQPQRHQQAATCAFCYRPGHHFDECRKRLGLCLFCGSNVHQMRDCPQAAARLTGGPRGAGGLPPAPPRALPAAPQRVQALPTH</sequence>
<comment type="caution">
    <text evidence="3">The sequence shown here is derived from an EMBL/GenBank/DDBJ whole genome shotgun (WGS) entry which is preliminary data.</text>
</comment>
<dbReference type="PANTHER" id="PTHR15503">
    <property type="entry name" value="LDOC1 RELATED"/>
    <property type="match status" value="1"/>
</dbReference>
<dbReference type="Gene3D" id="4.10.60.10">
    <property type="entry name" value="Zinc finger, CCHC-type"/>
    <property type="match status" value="1"/>
</dbReference>
<keyword evidence="4" id="KW-1185">Reference proteome</keyword>
<evidence type="ECO:0000313" key="4">
    <source>
        <dbReference type="Proteomes" id="UP001140949"/>
    </source>
</evidence>
<feature type="domain" description="CCHC-type" evidence="2">
    <location>
        <begin position="129"/>
        <end position="145"/>
    </location>
</feature>
<evidence type="ECO:0000259" key="2">
    <source>
        <dbReference type="SMART" id="SM00343"/>
    </source>
</evidence>
<dbReference type="Pfam" id="PF03732">
    <property type="entry name" value="Retrotrans_gag"/>
    <property type="match status" value="1"/>
</dbReference>
<dbReference type="InterPro" id="IPR001878">
    <property type="entry name" value="Znf_CCHC"/>
</dbReference>
<dbReference type="PANTHER" id="PTHR15503:SF42">
    <property type="entry name" value="ZINC FINGER, CCHC-TYPE, RETROTRANSPOSON GAG DOMAIN, ASPARTIC PEPTIDASE DOMAIN PROTEIN-RELATED"/>
    <property type="match status" value="1"/>
</dbReference>
<feature type="compositionally biased region" description="Polar residues" evidence="1">
    <location>
        <begin position="86"/>
        <end position="99"/>
    </location>
</feature>
<dbReference type="GO" id="GO:0008270">
    <property type="term" value="F:zinc ion binding"/>
    <property type="evidence" value="ECO:0007669"/>
    <property type="project" value="InterPro"/>
</dbReference>
<accession>A0AAX6G246</accession>
<dbReference type="Proteomes" id="UP001140949">
    <property type="component" value="Unassembled WGS sequence"/>
</dbReference>
<proteinExistence type="predicted"/>
<feature type="region of interest" description="Disordered" evidence="1">
    <location>
        <begin position="75"/>
        <end position="122"/>
    </location>
</feature>
<name>A0AAX6G246_IRIPA</name>
<dbReference type="GO" id="GO:0003676">
    <property type="term" value="F:nucleic acid binding"/>
    <property type="evidence" value="ECO:0007669"/>
    <property type="project" value="InterPro"/>
</dbReference>
<protein>
    <recommendedName>
        <fullName evidence="2">CCHC-type domain-containing protein</fullName>
    </recommendedName>
</protein>
<dbReference type="InterPro" id="IPR036875">
    <property type="entry name" value="Znf_CCHC_sf"/>
</dbReference>
<reference evidence="3" key="2">
    <citation type="submission" date="2023-04" db="EMBL/GenBank/DDBJ databases">
        <authorList>
            <person name="Bruccoleri R.E."/>
            <person name="Oakeley E.J."/>
            <person name="Faust A.-M."/>
            <person name="Dessus-Babus S."/>
            <person name="Altorfer M."/>
            <person name="Burckhardt D."/>
            <person name="Oertli M."/>
            <person name="Naumann U."/>
            <person name="Petersen F."/>
            <person name="Wong J."/>
        </authorList>
    </citation>
    <scope>NUCLEOTIDE SEQUENCE</scope>
    <source>
        <strain evidence="3">GSM-AAB239-AS_SAM_17_03QT</strain>
        <tissue evidence="3">Leaf</tissue>
    </source>
</reference>
<dbReference type="InterPro" id="IPR005162">
    <property type="entry name" value="Retrotrans_gag_dom"/>
</dbReference>
<evidence type="ECO:0000256" key="1">
    <source>
        <dbReference type="SAM" id="MobiDB-lite"/>
    </source>
</evidence>
<organism evidence="3 4">
    <name type="scientific">Iris pallida</name>
    <name type="common">Sweet iris</name>
    <dbReference type="NCBI Taxonomy" id="29817"/>
    <lineage>
        <taxon>Eukaryota</taxon>
        <taxon>Viridiplantae</taxon>
        <taxon>Streptophyta</taxon>
        <taxon>Embryophyta</taxon>
        <taxon>Tracheophyta</taxon>
        <taxon>Spermatophyta</taxon>
        <taxon>Magnoliopsida</taxon>
        <taxon>Liliopsida</taxon>
        <taxon>Asparagales</taxon>
        <taxon>Iridaceae</taxon>
        <taxon>Iridoideae</taxon>
        <taxon>Irideae</taxon>
        <taxon>Iris</taxon>
    </lineage>
</organism>
<dbReference type="EMBL" id="JANAVB010024199">
    <property type="protein sequence ID" value="KAJ6822513.1"/>
    <property type="molecule type" value="Genomic_DNA"/>
</dbReference>
<dbReference type="SMART" id="SM00343">
    <property type="entry name" value="ZnF_C2HC"/>
    <property type="match status" value="2"/>
</dbReference>